<keyword evidence="4 7" id="KW-0812">Transmembrane</keyword>
<proteinExistence type="predicted"/>
<feature type="transmembrane region" description="Helical" evidence="7">
    <location>
        <begin position="165"/>
        <end position="185"/>
    </location>
</feature>
<reference evidence="9 10" key="1">
    <citation type="submission" date="2019-01" db="EMBL/GenBank/DDBJ databases">
        <title>Lactibacter flavus gen. nov., sp. nov., a novel bacterium of the family Propionibacteriaceae isolated from raw milk and dairy products.</title>
        <authorList>
            <person name="Huptas C."/>
            <person name="Wenning M."/>
            <person name="Breitenwieser F."/>
            <person name="Doll E."/>
            <person name="Von Neubeck M."/>
            <person name="Busse H.-J."/>
            <person name="Scherer S."/>
        </authorList>
    </citation>
    <scope>NUCLEOTIDE SEQUENCE [LARGE SCALE GENOMIC DNA]</scope>
    <source>
        <strain evidence="9 10">KCTC 33808</strain>
    </source>
</reference>
<evidence type="ECO:0000313" key="10">
    <source>
        <dbReference type="Proteomes" id="UP000292373"/>
    </source>
</evidence>
<dbReference type="Gene3D" id="1.20.1250.20">
    <property type="entry name" value="MFS general substrate transporter like domains"/>
    <property type="match status" value="1"/>
</dbReference>
<dbReference type="OrthoDB" id="9775268at2"/>
<keyword evidence="5 7" id="KW-1133">Transmembrane helix</keyword>
<gene>
    <name evidence="9" type="ORF">ET989_05345</name>
</gene>
<dbReference type="Proteomes" id="UP000292373">
    <property type="component" value="Unassembled WGS sequence"/>
</dbReference>
<feature type="transmembrane region" description="Helical" evidence="7">
    <location>
        <begin position="58"/>
        <end position="77"/>
    </location>
</feature>
<dbReference type="CDD" id="cd06173">
    <property type="entry name" value="MFS_MefA_like"/>
    <property type="match status" value="1"/>
</dbReference>
<dbReference type="PROSITE" id="PS50850">
    <property type="entry name" value="MFS"/>
    <property type="match status" value="1"/>
</dbReference>
<keyword evidence="10" id="KW-1185">Reference proteome</keyword>
<dbReference type="Pfam" id="PF05977">
    <property type="entry name" value="MFS_3"/>
    <property type="match status" value="1"/>
</dbReference>
<feature type="domain" description="Major facilitator superfamily (MFS) profile" evidence="8">
    <location>
        <begin position="216"/>
        <end position="434"/>
    </location>
</feature>
<comment type="caution">
    <text evidence="9">The sequence shown here is derived from an EMBL/GenBank/DDBJ whole genome shotgun (WGS) entry which is preliminary data.</text>
</comment>
<evidence type="ECO:0000256" key="3">
    <source>
        <dbReference type="ARBA" id="ARBA00022475"/>
    </source>
</evidence>
<evidence type="ECO:0000256" key="2">
    <source>
        <dbReference type="ARBA" id="ARBA00022448"/>
    </source>
</evidence>
<dbReference type="SUPFAM" id="SSF103473">
    <property type="entry name" value="MFS general substrate transporter"/>
    <property type="match status" value="1"/>
</dbReference>
<organism evidence="9 10">
    <name type="scientific">Propioniciclava sinopodophylli</name>
    <dbReference type="NCBI Taxonomy" id="1837344"/>
    <lineage>
        <taxon>Bacteria</taxon>
        <taxon>Bacillati</taxon>
        <taxon>Actinomycetota</taxon>
        <taxon>Actinomycetes</taxon>
        <taxon>Propionibacteriales</taxon>
        <taxon>Propionibacteriaceae</taxon>
        <taxon>Propioniciclava</taxon>
    </lineage>
</organism>
<dbReference type="AlphaFoldDB" id="A0A4Q9KEJ9"/>
<feature type="transmembrane region" description="Helical" evidence="7">
    <location>
        <begin position="381"/>
        <end position="404"/>
    </location>
</feature>
<feature type="transmembrane region" description="Helical" evidence="7">
    <location>
        <begin position="319"/>
        <end position="341"/>
    </location>
</feature>
<keyword evidence="3" id="KW-1003">Cell membrane</keyword>
<evidence type="ECO:0000256" key="7">
    <source>
        <dbReference type="SAM" id="Phobius"/>
    </source>
</evidence>
<evidence type="ECO:0000259" key="8">
    <source>
        <dbReference type="PROSITE" id="PS50850"/>
    </source>
</evidence>
<sequence length="434" mass="46054">MSTSTSAPARTSTFASLKVRNYKLFFYGGLLSNTGTWMGRVAQTWLVLTILTDNSATAVGYLAALQFLPMALLGPWGGAVADRFPKRTILIWTQVFLFINAGILALLVLTNTTELWHVYALALMLGAISAVDNPTRQAFASEMVGPDLLPNAVGLNSASFNGARLVGPALAGVLIALWGVGPAMVINAVSFLPVIIALVAMNPAELTPAPLRRGRGAVREGLRYVAGRPDIQLIMFIVFMLGTFGMNFQITNALMATEVYDVGADAYGALGSIMAIGSLSAALMAARRPRPRLSMLLGALGGFAVSTTLLALAPTYLTFAIMLVPVGLTALTVMTTANASVQLTTEPAVRGRVMALYMTIFLGGTPLGSPVIGWIGDAWGARWTLLIGGIATGIAFAVGMFYALRNNDWRLPSWRELRGYPDPVPLDADEAPAR</sequence>
<keyword evidence="2" id="KW-0813">Transport</keyword>
<feature type="transmembrane region" description="Helical" evidence="7">
    <location>
        <begin position="24"/>
        <end position="46"/>
    </location>
</feature>
<feature type="transmembrane region" description="Helical" evidence="7">
    <location>
        <begin position="89"/>
        <end position="109"/>
    </location>
</feature>
<dbReference type="RefSeq" id="WP_131167530.1">
    <property type="nucleotide sequence ID" value="NZ_SDMQ01000004.1"/>
</dbReference>
<evidence type="ECO:0000256" key="1">
    <source>
        <dbReference type="ARBA" id="ARBA00004651"/>
    </source>
</evidence>
<feature type="transmembrane region" description="Helical" evidence="7">
    <location>
        <begin position="293"/>
        <end position="313"/>
    </location>
</feature>
<feature type="transmembrane region" description="Helical" evidence="7">
    <location>
        <begin position="266"/>
        <end position="286"/>
    </location>
</feature>
<evidence type="ECO:0000256" key="4">
    <source>
        <dbReference type="ARBA" id="ARBA00022692"/>
    </source>
</evidence>
<dbReference type="InterPro" id="IPR036259">
    <property type="entry name" value="MFS_trans_sf"/>
</dbReference>
<accession>A0A4Q9KEJ9</accession>
<dbReference type="GO" id="GO:0022857">
    <property type="term" value="F:transmembrane transporter activity"/>
    <property type="evidence" value="ECO:0007669"/>
    <property type="project" value="InterPro"/>
</dbReference>
<keyword evidence="6 7" id="KW-0472">Membrane</keyword>
<feature type="transmembrane region" description="Helical" evidence="7">
    <location>
        <begin position="231"/>
        <end position="254"/>
    </location>
</feature>
<evidence type="ECO:0000256" key="5">
    <source>
        <dbReference type="ARBA" id="ARBA00022989"/>
    </source>
</evidence>
<dbReference type="PANTHER" id="PTHR23513">
    <property type="entry name" value="INTEGRAL MEMBRANE EFFLUX PROTEIN-RELATED"/>
    <property type="match status" value="1"/>
</dbReference>
<evidence type="ECO:0000256" key="6">
    <source>
        <dbReference type="ARBA" id="ARBA00023136"/>
    </source>
</evidence>
<protein>
    <submittedName>
        <fullName evidence="9">MFS transporter</fullName>
    </submittedName>
</protein>
<dbReference type="InterPro" id="IPR010290">
    <property type="entry name" value="TM_effector"/>
</dbReference>
<comment type="subcellular location">
    <subcellularLocation>
        <location evidence="1">Cell membrane</location>
        <topology evidence="1">Multi-pass membrane protein</topology>
    </subcellularLocation>
</comment>
<dbReference type="InterPro" id="IPR020846">
    <property type="entry name" value="MFS_dom"/>
</dbReference>
<feature type="transmembrane region" description="Helical" evidence="7">
    <location>
        <begin position="353"/>
        <end position="375"/>
    </location>
</feature>
<dbReference type="EMBL" id="SDMQ01000004">
    <property type="protein sequence ID" value="TBT85881.1"/>
    <property type="molecule type" value="Genomic_DNA"/>
</dbReference>
<dbReference type="PANTHER" id="PTHR23513:SF11">
    <property type="entry name" value="STAPHYLOFERRIN A TRANSPORTER"/>
    <property type="match status" value="1"/>
</dbReference>
<dbReference type="GO" id="GO:0005886">
    <property type="term" value="C:plasma membrane"/>
    <property type="evidence" value="ECO:0007669"/>
    <property type="project" value="UniProtKB-SubCell"/>
</dbReference>
<evidence type="ECO:0000313" key="9">
    <source>
        <dbReference type="EMBL" id="TBT85881.1"/>
    </source>
</evidence>
<name>A0A4Q9KEJ9_9ACTN</name>